<feature type="domain" description="GIY-YIG" evidence="7">
    <location>
        <begin position="15"/>
        <end position="92"/>
    </location>
</feature>
<dbReference type="HAMAP" id="MF_00203">
    <property type="entry name" value="UvrC"/>
    <property type="match status" value="1"/>
</dbReference>
<dbReference type="PANTHER" id="PTHR30562:SF1">
    <property type="entry name" value="UVRABC SYSTEM PROTEIN C"/>
    <property type="match status" value="1"/>
</dbReference>
<comment type="similarity">
    <text evidence="6">Belongs to the UvrC family.</text>
</comment>
<keyword evidence="5 6" id="KW-0234">DNA repair</keyword>
<dbReference type="InterPro" id="IPR050066">
    <property type="entry name" value="UvrABC_protein_C"/>
</dbReference>
<evidence type="ECO:0000256" key="3">
    <source>
        <dbReference type="ARBA" id="ARBA00022769"/>
    </source>
</evidence>
<dbReference type="Pfam" id="PF22920">
    <property type="entry name" value="UvrC_RNaseH"/>
    <property type="match status" value="1"/>
</dbReference>
<sequence>MQSIPILKQLANIPKQPGCYLWKNIRNEVIYVGKAKNLFDRMHSYFYEHNNFKTQQLVKQIATFDYIVVQNVNEALILENNLIKKHKPRFNILLKEGNFYPYICITNEKHPRLIYQRTYNPKIGIFYGPIADKTSHKYDLLMLLNNLYPFKKCKQGEDKPCMFYHLQQCIAHHITPATFKKYDQFKKEIATLFKGDVAGLIANLKTKEQFAASKWDFESAKKYFNQQQSLLNLQVASLVQLDIENNFDVIGYYLENDYLIINIFHYQEGNLLSKHIFYDSVVDDDLNEILVSYLIQYYSQHKKSRCLIYLPDQELSLLQTSLQQVFESPQNKKEQSILEMAVLNAKAYYDSHLDQLIQNKNNLQNNWQQLAALVKIPDLQTVEIFDNSNIFLDLPISGMIAYVNGEINHRLKRKYNLQTKELQSDYHFMYEVIKRRYTNLENAADLIVVDGGLLQVKAAQKALKELGRQIPVIGFKKNDQHQTHAIVLNNHKEYVFDRRSSFYKYCAKMQDEVHNWAISFLRKKQTKKMTHSFLDEIKGIGPKTKAKIMQYFRDIDHLKQASLSSLEQILNKKTAQTLYTFLESIKKH</sequence>
<dbReference type="InterPro" id="IPR001162">
    <property type="entry name" value="UvrC_RNase_H_dom"/>
</dbReference>
<feature type="domain" description="UvrC family homology region profile" evidence="8">
    <location>
        <begin position="249"/>
        <end position="463"/>
    </location>
</feature>
<name>A0ABT3BPF0_9BACT</name>
<dbReference type="InterPro" id="IPR000305">
    <property type="entry name" value="GIY-YIG_endonuc"/>
</dbReference>
<keyword evidence="3 6" id="KW-0228">DNA excision</keyword>
<dbReference type="Pfam" id="PF14520">
    <property type="entry name" value="HHH_5"/>
    <property type="match status" value="1"/>
</dbReference>
<reference evidence="9 10" key="1">
    <citation type="journal article" date="2020" name="Int. J. Syst. Evol. Microbiol.">
        <title>Ureaplasma miroungigenitalium sp. nov. isolated from northern elephant seals (Mirounga angustirostris) and Ureaplasma zalophigenitalium sp. nov. isolated from California sea lions (Zalophus californianus).</title>
        <authorList>
            <person name="Volokhov D.V."/>
            <person name="Gulland F.M."/>
            <person name="Gao Y."/>
            <person name="Chizhikov V.E."/>
        </authorList>
    </citation>
    <scope>NUCLEOTIDE SEQUENCE [LARGE SCALE GENOMIC DNA]</scope>
    <source>
        <strain evidence="9 10">CSL7644-GEN</strain>
    </source>
</reference>
<comment type="function">
    <text evidence="6">The UvrABC repair system catalyzes the recognition and processing of DNA lesions. UvrC both incises the 5' and 3' sides of the lesion. The N-terminal half is responsible for the 3' incision and the C-terminal half is responsible for the 5' incision.</text>
</comment>
<keyword evidence="4 6" id="KW-0267">Excision nuclease</keyword>
<dbReference type="Proteomes" id="UP001207252">
    <property type="component" value="Unassembled WGS sequence"/>
</dbReference>
<dbReference type="InterPro" id="IPR047296">
    <property type="entry name" value="GIY-YIG_UvrC_Cho"/>
</dbReference>
<keyword evidence="6" id="KW-0742">SOS response</keyword>
<dbReference type="InterPro" id="IPR038476">
    <property type="entry name" value="UvrC_RNase_H_dom_sf"/>
</dbReference>
<evidence type="ECO:0000256" key="1">
    <source>
        <dbReference type="ARBA" id="ARBA00022490"/>
    </source>
</evidence>
<dbReference type="SMART" id="SM00465">
    <property type="entry name" value="GIYc"/>
    <property type="match status" value="1"/>
</dbReference>
<dbReference type="EMBL" id="JAOXHJ010000002">
    <property type="protein sequence ID" value="MCV3753987.1"/>
    <property type="molecule type" value="Genomic_DNA"/>
</dbReference>
<dbReference type="Gene3D" id="3.30.420.340">
    <property type="entry name" value="UvrC, RNAse H endonuclease domain"/>
    <property type="match status" value="1"/>
</dbReference>
<evidence type="ECO:0000256" key="4">
    <source>
        <dbReference type="ARBA" id="ARBA00022881"/>
    </source>
</evidence>
<proteinExistence type="inferred from homology"/>
<dbReference type="PROSITE" id="PS50164">
    <property type="entry name" value="GIY_YIG"/>
    <property type="match status" value="1"/>
</dbReference>
<dbReference type="SUPFAM" id="SSF47781">
    <property type="entry name" value="RuvA domain 2-like"/>
    <property type="match status" value="1"/>
</dbReference>
<dbReference type="Pfam" id="PF01541">
    <property type="entry name" value="GIY-YIG"/>
    <property type="match status" value="1"/>
</dbReference>
<evidence type="ECO:0000256" key="2">
    <source>
        <dbReference type="ARBA" id="ARBA00022763"/>
    </source>
</evidence>
<dbReference type="CDD" id="cd10434">
    <property type="entry name" value="GIY-YIG_UvrC_Cho"/>
    <property type="match status" value="1"/>
</dbReference>
<dbReference type="SUPFAM" id="SSF82771">
    <property type="entry name" value="GIY-YIG endonuclease"/>
    <property type="match status" value="1"/>
</dbReference>
<evidence type="ECO:0000313" key="10">
    <source>
        <dbReference type="Proteomes" id="UP001207252"/>
    </source>
</evidence>
<dbReference type="Gene3D" id="3.40.1440.10">
    <property type="entry name" value="GIY-YIG endonuclease"/>
    <property type="match status" value="1"/>
</dbReference>
<comment type="subcellular location">
    <subcellularLocation>
        <location evidence="6">Cytoplasm</location>
    </subcellularLocation>
</comment>
<dbReference type="InterPro" id="IPR035901">
    <property type="entry name" value="GIY-YIG_endonuc_sf"/>
</dbReference>
<dbReference type="InterPro" id="IPR004791">
    <property type="entry name" value="UvrC"/>
</dbReference>
<dbReference type="RefSeq" id="WP_263817791.1">
    <property type="nucleotide sequence ID" value="NZ_JAOXHJ010000002.1"/>
</dbReference>
<evidence type="ECO:0000259" key="7">
    <source>
        <dbReference type="PROSITE" id="PS50164"/>
    </source>
</evidence>
<dbReference type="InterPro" id="IPR010994">
    <property type="entry name" value="RuvA_2-like"/>
</dbReference>
<keyword evidence="10" id="KW-1185">Reference proteome</keyword>
<keyword evidence="1 6" id="KW-0963">Cytoplasm</keyword>
<keyword evidence="2 6" id="KW-0227">DNA damage</keyword>
<evidence type="ECO:0000313" key="9">
    <source>
        <dbReference type="EMBL" id="MCV3753987.1"/>
    </source>
</evidence>
<accession>A0ABT3BPF0</accession>
<evidence type="ECO:0000259" key="8">
    <source>
        <dbReference type="PROSITE" id="PS50165"/>
    </source>
</evidence>
<evidence type="ECO:0000256" key="5">
    <source>
        <dbReference type="ARBA" id="ARBA00023204"/>
    </source>
</evidence>
<protein>
    <recommendedName>
        <fullName evidence="6">UvrABC system protein C</fullName>
        <shortName evidence="6">Protein UvrC</shortName>
    </recommendedName>
    <alternativeName>
        <fullName evidence="6">Excinuclease ABC subunit C</fullName>
    </alternativeName>
</protein>
<dbReference type="NCBIfam" id="TIGR00194">
    <property type="entry name" value="uvrC"/>
    <property type="match status" value="1"/>
</dbReference>
<comment type="subunit">
    <text evidence="6">Interacts with UvrB in an incision complex.</text>
</comment>
<comment type="caution">
    <text evidence="9">The sequence shown here is derived from an EMBL/GenBank/DDBJ whole genome shotgun (WGS) entry which is preliminary data.</text>
</comment>
<dbReference type="Pfam" id="PF08459">
    <property type="entry name" value="UvrC_RNaseH_dom"/>
    <property type="match status" value="1"/>
</dbReference>
<dbReference type="Gene3D" id="1.10.150.20">
    <property type="entry name" value="5' to 3' exonuclease, C-terminal subdomain"/>
    <property type="match status" value="1"/>
</dbReference>
<organism evidence="9 10">
    <name type="scientific">Ureaplasma zalophigenitalium</name>
    <dbReference type="NCBI Taxonomy" id="907723"/>
    <lineage>
        <taxon>Bacteria</taxon>
        <taxon>Bacillati</taxon>
        <taxon>Mycoplasmatota</taxon>
        <taxon>Mycoplasmoidales</taxon>
        <taxon>Mycoplasmoidaceae</taxon>
        <taxon>Ureaplasma</taxon>
    </lineage>
</organism>
<gene>
    <name evidence="6 9" type="primary">uvrC</name>
    <name evidence="9" type="ORF">OF365_01220</name>
</gene>
<dbReference type="PROSITE" id="PS50165">
    <property type="entry name" value="UVRC"/>
    <property type="match status" value="1"/>
</dbReference>
<evidence type="ECO:0000256" key="6">
    <source>
        <dbReference type="HAMAP-Rule" id="MF_00203"/>
    </source>
</evidence>
<dbReference type="PANTHER" id="PTHR30562">
    <property type="entry name" value="UVRC/OXIDOREDUCTASE"/>
    <property type="match status" value="1"/>
</dbReference>